<dbReference type="EMBL" id="JRAK01000078">
    <property type="protein sequence ID" value="KGN88026.1"/>
    <property type="molecule type" value="Genomic_DNA"/>
</dbReference>
<feature type="domain" description="Sulfatase N-terminal" evidence="2">
    <location>
        <begin position="259"/>
        <end position="530"/>
    </location>
</feature>
<evidence type="ECO:0000313" key="4">
    <source>
        <dbReference type="Proteomes" id="UP000030146"/>
    </source>
</evidence>
<dbReference type="RefSeq" id="WP_039424655.1">
    <property type="nucleotide sequence ID" value="NZ_JRAK01000078.1"/>
</dbReference>
<feature type="transmembrane region" description="Helical" evidence="1">
    <location>
        <begin position="179"/>
        <end position="200"/>
    </location>
</feature>
<keyword evidence="1" id="KW-1133">Transmembrane helix</keyword>
<dbReference type="InterPro" id="IPR040423">
    <property type="entry name" value="PEA_transferase"/>
</dbReference>
<name>A0A0A2FAG1_9PORP</name>
<feature type="transmembrane region" description="Helical" evidence="1">
    <location>
        <begin position="132"/>
        <end position="154"/>
    </location>
</feature>
<feature type="transmembrane region" description="Helical" evidence="1">
    <location>
        <begin position="20"/>
        <end position="41"/>
    </location>
</feature>
<accession>A0A0A2FAG1</accession>
<organism evidence="3 4">
    <name type="scientific">Porphyromonas gulae</name>
    <dbReference type="NCBI Taxonomy" id="111105"/>
    <lineage>
        <taxon>Bacteria</taxon>
        <taxon>Pseudomonadati</taxon>
        <taxon>Bacteroidota</taxon>
        <taxon>Bacteroidia</taxon>
        <taxon>Bacteroidales</taxon>
        <taxon>Porphyromonadaceae</taxon>
        <taxon>Porphyromonas</taxon>
    </lineage>
</organism>
<evidence type="ECO:0000259" key="2">
    <source>
        <dbReference type="Pfam" id="PF00884"/>
    </source>
</evidence>
<keyword evidence="1" id="KW-0472">Membrane</keyword>
<keyword evidence="4" id="KW-1185">Reference proteome</keyword>
<dbReference type="InterPro" id="IPR017850">
    <property type="entry name" value="Alkaline_phosphatase_core_sf"/>
</dbReference>
<dbReference type="Pfam" id="PF00884">
    <property type="entry name" value="Sulfatase"/>
    <property type="match status" value="1"/>
</dbReference>
<dbReference type="PANTHER" id="PTHR30443">
    <property type="entry name" value="INNER MEMBRANE PROTEIN"/>
    <property type="match status" value="1"/>
</dbReference>
<evidence type="ECO:0000313" key="3">
    <source>
        <dbReference type="EMBL" id="KGN88026.1"/>
    </source>
</evidence>
<dbReference type="Proteomes" id="UP000030146">
    <property type="component" value="Unassembled WGS sequence"/>
</dbReference>
<dbReference type="Gene3D" id="3.40.720.10">
    <property type="entry name" value="Alkaline Phosphatase, subunit A"/>
    <property type="match status" value="1"/>
</dbReference>
<proteinExistence type="predicted"/>
<reference evidence="3 4" key="1">
    <citation type="submission" date="2014-08" db="EMBL/GenBank/DDBJ databases">
        <title>Porphyromonas gulae strain:COT-052_OH3439 Genome sequencing.</title>
        <authorList>
            <person name="Wallis C."/>
            <person name="Deusch O."/>
            <person name="O'Flynn C."/>
            <person name="Davis I."/>
            <person name="Jospin G."/>
            <person name="Darling A.E."/>
            <person name="Coil D.A."/>
            <person name="Alexiev A."/>
            <person name="Horsfall A."/>
            <person name="Kirkwood N."/>
            <person name="Harris S."/>
            <person name="Eisen J.A."/>
        </authorList>
    </citation>
    <scope>NUCLEOTIDE SEQUENCE [LARGE SCALE GENOMIC DNA]</scope>
    <source>
        <strain evidence="4">COT-052 OH3439</strain>
    </source>
</reference>
<evidence type="ECO:0000256" key="1">
    <source>
        <dbReference type="SAM" id="Phobius"/>
    </source>
</evidence>
<protein>
    <recommendedName>
        <fullName evidence="2">Sulfatase N-terminal domain-containing protein</fullName>
    </recommendedName>
</protein>
<sequence length="563" mass="64687">MERKQTGAFFLGFDKRLYRLIWLLIFLFLVQFFSLFELQAIGIGKQMQIEMQMALLVWSLVGYLVPALIPNRIVRNIVIGIELIYICVSFLTDFYLINIYRLPFSGAMAQPILATNPSEALGFFRSGGNGMLFGRGLLLLLVAFAIARLLPWFIKKGLSLLAILIRKIPASGNFRRGRLGLIIFVLLMISLGAWHAKYVYAAYKGNWLRYNAMPLPERFWLSNKMAKKEIFLSNIYYHPQAPHESHLYRDRERTVDTPHNVIVVYDRLIYPRLMHCYGHYIKNTPTIDSLVASQELFIADKVYTADNTPHFAIAQALTYYNPGDESSWDAYPTLPGVMRLAGYRTFWLDNTPKATPWLDVVPQLAADCDSSYHVNLRASEECWNNNLPLDETVLDHLIDCRQRSQSVFSVIHLQGGEASIWSRVNKNFSIFDRRNFAGFDNLQPNATDDLAQYHNLLLYHDYLLGKIIDFYSGTPSIVIYMGNLGAEGDTHPYDGMPIEQADLGRVPFMVYLSPEMKQLLPDWNEQIQSLIGKTYSTADFPEWLTRLLGFEYFKDKPLVAQEE</sequence>
<comment type="caution">
    <text evidence="3">The sequence shown here is derived from an EMBL/GenBank/DDBJ whole genome shotgun (WGS) entry which is preliminary data.</text>
</comment>
<dbReference type="SUPFAM" id="SSF53649">
    <property type="entry name" value="Alkaline phosphatase-like"/>
    <property type="match status" value="1"/>
</dbReference>
<dbReference type="GO" id="GO:0016776">
    <property type="term" value="F:phosphotransferase activity, phosphate group as acceptor"/>
    <property type="evidence" value="ECO:0007669"/>
    <property type="project" value="TreeGrafter"/>
</dbReference>
<dbReference type="GO" id="GO:0009244">
    <property type="term" value="P:lipopolysaccharide core region biosynthetic process"/>
    <property type="evidence" value="ECO:0007669"/>
    <property type="project" value="TreeGrafter"/>
</dbReference>
<keyword evidence="1" id="KW-0812">Transmembrane</keyword>
<dbReference type="PANTHER" id="PTHR30443:SF2">
    <property type="entry name" value="PHOSPHOETHANOLAMINE TRANSFERASE EPTC"/>
    <property type="match status" value="1"/>
</dbReference>
<feature type="transmembrane region" description="Helical" evidence="1">
    <location>
        <begin position="77"/>
        <end position="97"/>
    </location>
</feature>
<gene>
    <name evidence="3" type="ORF">HR15_05360</name>
</gene>
<feature type="transmembrane region" description="Helical" evidence="1">
    <location>
        <begin position="53"/>
        <end position="71"/>
    </location>
</feature>
<dbReference type="GO" id="GO:0005886">
    <property type="term" value="C:plasma membrane"/>
    <property type="evidence" value="ECO:0007669"/>
    <property type="project" value="UniProtKB-SubCell"/>
</dbReference>
<dbReference type="AlphaFoldDB" id="A0A0A2FAG1"/>
<dbReference type="InterPro" id="IPR000917">
    <property type="entry name" value="Sulfatase_N"/>
</dbReference>